<reference evidence="3" key="1">
    <citation type="submission" date="2023-07" db="EMBL/GenBank/DDBJ databases">
        <title>A chromosome-level genome assembly of Lolium multiflorum.</title>
        <authorList>
            <person name="Chen Y."/>
            <person name="Copetti D."/>
            <person name="Kolliker R."/>
            <person name="Studer B."/>
        </authorList>
    </citation>
    <scope>NUCLEOTIDE SEQUENCE</scope>
    <source>
        <strain evidence="3">02402/16</strain>
        <tissue evidence="3">Leaf</tissue>
    </source>
</reference>
<dbReference type="PANTHER" id="PTHR48104">
    <property type="entry name" value="METACASPASE-4"/>
    <property type="match status" value="1"/>
</dbReference>
<gene>
    <name evidence="3" type="ORF">QYE76_067537</name>
</gene>
<comment type="similarity">
    <text evidence="1">Belongs to the peptidase C14B family.</text>
</comment>
<evidence type="ECO:0000259" key="2">
    <source>
        <dbReference type="Pfam" id="PF00656"/>
    </source>
</evidence>
<feature type="domain" description="Peptidase C14 caspase" evidence="2">
    <location>
        <begin position="69"/>
        <end position="337"/>
    </location>
</feature>
<dbReference type="Proteomes" id="UP001231189">
    <property type="component" value="Unassembled WGS sequence"/>
</dbReference>
<dbReference type="Pfam" id="PF00656">
    <property type="entry name" value="Peptidase_C14"/>
    <property type="match status" value="1"/>
</dbReference>
<dbReference type="AlphaFoldDB" id="A0AAD8SCS5"/>
<proteinExistence type="inferred from homology"/>
<dbReference type="EMBL" id="JAUUTY010000004">
    <property type="protein sequence ID" value="KAK1649732.1"/>
    <property type="molecule type" value="Genomic_DNA"/>
</dbReference>
<evidence type="ECO:0000256" key="1">
    <source>
        <dbReference type="ARBA" id="ARBA00009005"/>
    </source>
</evidence>
<dbReference type="PANTHER" id="PTHR48104:SF24">
    <property type="entry name" value="ICE-LIKE PROTEASE P20 DOMAIN CONTAINING PROTEIN, EXPRESSED"/>
    <property type="match status" value="1"/>
</dbReference>
<dbReference type="GO" id="GO:0005737">
    <property type="term" value="C:cytoplasm"/>
    <property type="evidence" value="ECO:0007669"/>
    <property type="project" value="TreeGrafter"/>
</dbReference>
<dbReference type="Gene3D" id="3.40.50.12660">
    <property type="match status" value="1"/>
</dbReference>
<keyword evidence="4" id="KW-1185">Reference proteome</keyword>
<evidence type="ECO:0000313" key="4">
    <source>
        <dbReference type="Proteomes" id="UP001231189"/>
    </source>
</evidence>
<accession>A0AAD8SCS5</accession>
<dbReference type="GO" id="GO:0004197">
    <property type="term" value="F:cysteine-type endopeptidase activity"/>
    <property type="evidence" value="ECO:0007669"/>
    <property type="project" value="InterPro"/>
</dbReference>
<dbReference type="GO" id="GO:0006508">
    <property type="term" value="P:proteolysis"/>
    <property type="evidence" value="ECO:0007669"/>
    <property type="project" value="InterPro"/>
</dbReference>
<sequence>MNCGGSRGPAATVRCRECHTNLTAAPGARAVHCMQCNCGTRVPGSGSGRQVVVVPHPRPNPGFGVCRSKKRAVLIGIKYTSRRAGELRGPINDVKCMKHLLTTRFGFPCEGIIVLTDEETNKCRLPTKENIRMAMHWLVQGCSNGDSLVFQFSGIGTQVPDEDGDERDCMDEAICPMDSFHQGPILDDEINAAIVRPLVHGAKLHALVDAHHSATVLDLPYQCVTSKTTGCLNWVKQPTPNGACKGTSGGRAVLISGSSGGKKMPANTLSEPCATMGALTHSFIKALECEPHASYGRLLTSMRTIMRQGGPCSLPGPVGSSVRKVTNFSGVEAPCMSSSENFGIDCEKLCI</sequence>
<evidence type="ECO:0000313" key="3">
    <source>
        <dbReference type="EMBL" id="KAK1649732.1"/>
    </source>
</evidence>
<dbReference type="InterPro" id="IPR050452">
    <property type="entry name" value="Metacaspase"/>
</dbReference>
<name>A0AAD8SCS5_LOLMU</name>
<organism evidence="3 4">
    <name type="scientific">Lolium multiflorum</name>
    <name type="common">Italian ryegrass</name>
    <name type="synonym">Lolium perenne subsp. multiflorum</name>
    <dbReference type="NCBI Taxonomy" id="4521"/>
    <lineage>
        <taxon>Eukaryota</taxon>
        <taxon>Viridiplantae</taxon>
        <taxon>Streptophyta</taxon>
        <taxon>Embryophyta</taxon>
        <taxon>Tracheophyta</taxon>
        <taxon>Spermatophyta</taxon>
        <taxon>Magnoliopsida</taxon>
        <taxon>Liliopsida</taxon>
        <taxon>Poales</taxon>
        <taxon>Poaceae</taxon>
        <taxon>BOP clade</taxon>
        <taxon>Pooideae</taxon>
        <taxon>Poodae</taxon>
        <taxon>Poeae</taxon>
        <taxon>Poeae Chloroplast Group 2 (Poeae type)</taxon>
        <taxon>Loliodinae</taxon>
        <taxon>Loliinae</taxon>
        <taxon>Lolium</taxon>
    </lineage>
</organism>
<dbReference type="InterPro" id="IPR011600">
    <property type="entry name" value="Pept_C14_caspase"/>
</dbReference>
<protein>
    <recommendedName>
        <fullName evidence="2">Peptidase C14 caspase domain-containing protein</fullName>
    </recommendedName>
</protein>
<comment type="caution">
    <text evidence="3">The sequence shown here is derived from an EMBL/GenBank/DDBJ whole genome shotgun (WGS) entry which is preliminary data.</text>
</comment>